<name>A0A9P0FBD2_BRAAE</name>
<accession>A0A9P0FBD2</accession>
<reference evidence="1" key="1">
    <citation type="submission" date="2021-12" db="EMBL/GenBank/DDBJ databases">
        <authorList>
            <person name="King R."/>
        </authorList>
    </citation>
    <scope>NUCLEOTIDE SEQUENCE</scope>
</reference>
<keyword evidence="2" id="KW-1185">Reference proteome</keyword>
<dbReference type="EMBL" id="OV121141">
    <property type="protein sequence ID" value="CAH0548820.1"/>
    <property type="molecule type" value="Genomic_DNA"/>
</dbReference>
<dbReference type="Proteomes" id="UP001154078">
    <property type="component" value="Chromosome 10"/>
</dbReference>
<feature type="non-terminal residue" evidence="1">
    <location>
        <position position="1"/>
    </location>
</feature>
<evidence type="ECO:0000313" key="2">
    <source>
        <dbReference type="Proteomes" id="UP001154078"/>
    </source>
</evidence>
<proteinExistence type="predicted"/>
<evidence type="ECO:0000313" key="1">
    <source>
        <dbReference type="EMBL" id="CAH0548820.1"/>
    </source>
</evidence>
<dbReference type="AlphaFoldDB" id="A0A9P0FBD2"/>
<organism evidence="1 2">
    <name type="scientific">Brassicogethes aeneus</name>
    <name type="common">Rape pollen beetle</name>
    <name type="synonym">Meligethes aeneus</name>
    <dbReference type="NCBI Taxonomy" id="1431903"/>
    <lineage>
        <taxon>Eukaryota</taxon>
        <taxon>Metazoa</taxon>
        <taxon>Ecdysozoa</taxon>
        <taxon>Arthropoda</taxon>
        <taxon>Hexapoda</taxon>
        <taxon>Insecta</taxon>
        <taxon>Pterygota</taxon>
        <taxon>Neoptera</taxon>
        <taxon>Endopterygota</taxon>
        <taxon>Coleoptera</taxon>
        <taxon>Polyphaga</taxon>
        <taxon>Cucujiformia</taxon>
        <taxon>Nitidulidae</taxon>
        <taxon>Meligethinae</taxon>
        <taxon>Brassicogethes</taxon>
    </lineage>
</organism>
<gene>
    <name evidence="1" type="ORF">MELIAE_LOCUS2194</name>
</gene>
<sequence>FFSNFLKCERLSINLSTIFFNIRLNPTSNKKVICD</sequence>
<protein>
    <submittedName>
        <fullName evidence="1">Uncharacterized protein</fullName>
    </submittedName>
</protein>